<evidence type="ECO:0000313" key="4">
    <source>
        <dbReference type="EMBL" id="CUO62289.1"/>
    </source>
</evidence>
<dbReference type="GO" id="GO:0004789">
    <property type="term" value="F:thiamine-phosphate diphosphorylase activity"/>
    <property type="evidence" value="ECO:0007669"/>
    <property type="project" value="TreeGrafter"/>
</dbReference>
<evidence type="ECO:0000256" key="2">
    <source>
        <dbReference type="ARBA" id="ARBA00022977"/>
    </source>
</evidence>
<dbReference type="Proteomes" id="UP000095544">
    <property type="component" value="Unassembled WGS sequence"/>
</dbReference>
<feature type="domain" description="Thiamine phosphate synthase/TenI" evidence="3">
    <location>
        <begin position="13"/>
        <end position="190"/>
    </location>
</feature>
<proteinExistence type="predicted"/>
<organism evidence="4 5">
    <name type="scientific">Faecalicatena contorta</name>
    <dbReference type="NCBI Taxonomy" id="39482"/>
    <lineage>
        <taxon>Bacteria</taxon>
        <taxon>Bacillati</taxon>
        <taxon>Bacillota</taxon>
        <taxon>Clostridia</taxon>
        <taxon>Lachnospirales</taxon>
        <taxon>Lachnospiraceae</taxon>
        <taxon>Faecalicatena</taxon>
    </lineage>
</organism>
<accession>A0A174GN05</accession>
<dbReference type="RefSeq" id="WP_050640470.1">
    <property type="nucleotide sequence ID" value="NZ_CABKUE010000008.1"/>
</dbReference>
<dbReference type="AlphaFoldDB" id="A0A174GN05"/>
<keyword evidence="2" id="KW-0784">Thiamine biosynthesis</keyword>
<name>A0A174GN05_9FIRM</name>
<sequence length="201" mass="22399">MEQHVPDIYKHIIAVTNRYLCRRPFEEQIESICRRHPRAVLLREKDLTEEEYASLFSSVQEICRRYEVPCIPHTFIEAARGQGSASIHLPLHILTSRPEAVTWFETAGASVHSVQEAVEAEKAGAAYLIAGHIFSTDCKPGLDPRGKDFLRQVCAAVEIPVYAIGGMRGSIECVAEMLACGAAGICVMSECMMWGSEKYIR</sequence>
<gene>
    <name evidence="4" type="primary">tenI</name>
    <name evidence="4" type="ORF">ERS852491_02767</name>
</gene>
<dbReference type="CDD" id="cd00564">
    <property type="entry name" value="TMP_TenI"/>
    <property type="match status" value="1"/>
</dbReference>
<evidence type="ECO:0000256" key="1">
    <source>
        <dbReference type="ARBA" id="ARBA00004948"/>
    </source>
</evidence>
<dbReference type="OrthoDB" id="9815348at2"/>
<dbReference type="Pfam" id="PF02581">
    <property type="entry name" value="TMP-TENI"/>
    <property type="match status" value="1"/>
</dbReference>
<dbReference type="PANTHER" id="PTHR20857:SF15">
    <property type="entry name" value="THIAMINE-PHOSPHATE SYNTHASE"/>
    <property type="match status" value="1"/>
</dbReference>
<dbReference type="STRING" id="39482.ERS852491_02767"/>
<dbReference type="InterPro" id="IPR036206">
    <property type="entry name" value="ThiamineP_synth_sf"/>
</dbReference>
<comment type="pathway">
    <text evidence="1">Cofactor biosynthesis; thiamine diphosphate biosynthesis.</text>
</comment>
<dbReference type="SUPFAM" id="SSF51391">
    <property type="entry name" value="Thiamin phosphate synthase"/>
    <property type="match status" value="1"/>
</dbReference>
<dbReference type="GO" id="GO:0005737">
    <property type="term" value="C:cytoplasm"/>
    <property type="evidence" value="ECO:0007669"/>
    <property type="project" value="TreeGrafter"/>
</dbReference>
<dbReference type="Gene3D" id="3.20.20.70">
    <property type="entry name" value="Aldolase class I"/>
    <property type="match status" value="1"/>
</dbReference>
<dbReference type="InterPro" id="IPR013785">
    <property type="entry name" value="Aldolase_TIM"/>
</dbReference>
<reference evidence="4 5" key="1">
    <citation type="submission" date="2015-09" db="EMBL/GenBank/DDBJ databases">
        <authorList>
            <consortium name="Pathogen Informatics"/>
        </authorList>
    </citation>
    <scope>NUCLEOTIDE SEQUENCE [LARGE SCALE GENOMIC DNA]</scope>
    <source>
        <strain evidence="4 5">2789STDY5834876</strain>
    </source>
</reference>
<evidence type="ECO:0000259" key="3">
    <source>
        <dbReference type="Pfam" id="PF02581"/>
    </source>
</evidence>
<dbReference type="PANTHER" id="PTHR20857">
    <property type="entry name" value="THIAMINE-PHOSPHATE PYROPHOSPHORYLASE"/>
    <property type="match status" value="1"/>
</dbReference>
<evidence type="ECO:0000313" key="5">
    <source>
        <dbReference type="Proteomes" id="UP000095544"/>
    </source>
</evidence>
<protein>
    <submittedName>
        <fullName evidence="4">Regulatory protein tenI</fullName>
    </submittedName>
</protein>
<dbReference type="EMBL" id="CYZU01000025">
    <property type="protein sequence ID" value="CUO62289.1"/>
    <property type="molecule type" value="Genomic_DNA"/>
</dbReference>
<dbReference type="InterPro" id="IPR022998">
    <property type="entry name" value="ThiamineP_synth_TenI"/>
</dbReference>
<dbReference type="GO" id="GO:0009228">
    <property type="term" value="P:thiamine biosynthetic process"/>
    <property type="evidence" value="ECO:0007669"/>
    <property type="project" value="UniProtKB-KW"/>
</dbReference>